<evidence type="ECO:0000256" key="1">
    <source>
        <dbReference type="ARBA" id="ARBA00023013"/>
    </source>
</evidence>
<dbReference type="PANTHER" id="PTHR33142:SF8">
    <property type="entry name" value="CYCLIN-DEPENDENT PROTEIN KINASE INHIBITOR SMR9"/>
    <property type="match status" value="1"/>
</dbReference>
<dbReference type="InterPro" id="IPR040389">
    <property type="entry name" value="SMR"/>
</dbReference>
<dbReference type="AlphaFoldDB" id="A0A9Q0GY62"/>
<evidence type="ECO:0000313" key="3">
    <source>
        <dbReference type="EMBL" id="KAJ4953769.1"/>
    </source>
</evidence>
<accession>A0A9Q0GY62</accession>
<dbReference type="GO" id="GO:0004860">
    <property type="term" value="F:protein kinase inhibitor activity"/>
    <property type="evidence" value="ECO:0007669"/>
    <property type="project" value="UniProtKB-KW"/>
</dbReference>
<protein>
    <submittedName>
        <fullName evidence="3">Uncharacterized protein</fullName>
    </submittedName>
</protein>
<sequence>MMSLCSAKDMSSLASSSTDFFKRLEGSDRVEGTCNVTANAEGEAVKKPTVTVTEENLKEEQSKDEEELWSKESCCTPRAKECRIPDVLTCPPAPRKQRASYSSPLPLNMKETEEEFFSPPNLESIFAPGNVYEVKLKH</sequence>
<organism evidence="3 4">
    <name type="scientific">Protea cynaroides</name>
    <dbReference type="NCBI Taxonomy" id="273540"/>
    <lineage>
        <taxon>Eukaryota</taxon>
        <taxon>Viridiplantae</taxon>
        <taxon>Streptophyta</taxon>
        <taxon>Embryophyta</taxon>
        <taxon>Tracheophyta</taxon>
        <taxon>Spermatophyta</taxon>
        <taxon>Magnoliopsida</taxon>
        <taxon>Proteales</taxon>
        <taxon>Proteaceae</taxon>
        <taxon>Protea</taxon>
    </lineage>
</organism>
<keyword evidence="2" id="KW-0131">Cell cycle</keyword>
<gene>
    <name evidence="3" type="ORF">NE237_030601</name>
</gene>
<dbReference type="Proteomes" id="UP001141806">
    <property type="component" value="Unassembled WGS sequence"/>
</dbReference>
<proteinExistence type="predicted"/>
<name>A0A9Q0GY62_9MAGN</name>
<evidence type="ECO:0000313" key="4">
    <source>
        <dbReference type="Proteomes" id="UP001141806"/>
    </source>
</evidence>
<dbReference type="EMBL" id="JAMYWD010000012">
    <property type="protein sequence ID" value="KAJ4953769.1"/>
    <property type="molecule type" value="Genomic_DNA"/>
</dbReference>
<reference evidence="3" key="1">
    <citation type="journal article" date="2023" name="Plant J.">
        <title>The genome of the king protea, Protea cynaroides.</title>
        <authorList>
            <person name="Chang J."/>
            <person name="Duong T.A."/>
            <person name="Schoeman C."/>
            <person name="Ma X."/>
            <person name="Roodt D."/>
            <person name="Barker N."/>
            <person name="Li Z."/>
            <person name="Van de Peer Y."/>
            <person name="Mizrachi E."/>
        </authorList>
    </citation>
    <scope>NUCLEOTIDE SEQUENCE</scope>
    <source>
        <tissue evidence="3">Young leaves</tissue>
    </source>
</reference>
<keyword evidence="4" id="KW-1185">Reference proteome</keyword>
<keyword evidence="1" id="KW-0649">Protein kinase inhibitor</keyword>
<dbReference type="OrthoDB" id="1935525at2759"/>
<comment type="caution">
    <text evidence="3">The sequence shown here is derived from an EMBL/GenBank/DDBJ whole genome shotgun (WGS) entry which is preliminary data.</text>
</comment>
<dbReference type="PANTHER" id="PTHR33142">
    <property type="entry name" value="CYCLIN-DEPENDENT PROTEIN KINASE INHIBITOR SMR13"/>
    <property type="match status" value="1"/>
</dbReference>
<evidence type="ECO:0000256" key="2">
    <source>
        <dbReference type="ARBA" id="ARBA00023306"/>
    </source>
</evidence>
<dbReference type="GO" id="GO:0032875">
    <property type="term" value="P:regulation of DNA endoreduplication"/>
    <property type="evidence" value="ECO:0007669"/>
    <property type="project" value="InterPro"/>
</dbReference>